<name>A0A7G6X6Q0_9ACTN</name>
<proteinExistence type="predicted"/>
<accession>A0A7G6X6Q0</accession>
<protein>
    <submittedName>
        <fullName evidence="1">Uncharacterized protein</fullName>
    </submittedName>
</protein>
<reference evidence="2" key="1">
    <citation type="submission" date="2019-09" db="EMBL/GenBank/DDBJ databases">
        <title>Antimicrobial potential of Antarctic Bacteria.</title>
        <authorList>
            <person name="Benaud N."/>
            <person name="Edwards R.J."/>
            <person name="Ferrari B.C."/>
        </authorList>
    </citation>
    <scope>NUCLEOTIDE SEQUENCE [LARGE SCALE GENOMIC DNA]</scope>
    <source>
        <strain evidence="2">SPB151</strain>
    </source>
</reference>
<evidence type="ECO:0000313" key="1">
    <source>
        <dbReference type="EMBL" id="QNE21915.1"/>
    </source>
</evidence>
<reference evidence="1 2" key="2">
    <citation type="journal article" date="2020" name="Microbiol. Resour. Announc.">
        <title>Antarctic desert soil bacteria exhibit high novel natural product potential, evaluated through long-read genome sequencing and comparative genomics.</title>
        <authorList>
            <person name="Benaud N."/>
            <person name="Edwards R.J."/>
            <person name="Amos T.G."/>
            <person name="D'Agostino P.M."/>
            <person name="Gutierrez-Chavez C."/>
            <person name="Montgomery K."/>
            <person name="Nicetic I."/>
            <person name="Ferrari B.C."/>
        </authorList>
    </citation>
    <scope>NUCLEOTIDE SEQUENCE [LARGE SCALE GENOMIC DNA]</scope>
    <source>
        <strain evidence="1 2">SPB151</strain>
    </source>
</reference>
<gene>
    <name evidence="1" type="ORF">F1D05_33385</name>
</gene>
<dbReference type="AlphaFoldDB" id="A0A7G6X6Q0"/>
<dbReference type="RefSeq" id="WP_185444322.1">
    <property type="nucleotide sequence ID" value="NZ_CP043661.1"/>
</dbReference>
<sequence length="63" mass="7185">MGGVTRSDAVMIRLEAAKLTGQSILAAEHEALYLWRKDLEERREVVVFDPVKGFSRRSVPENR</sequence>
<evidence type="ECO:0000313" key="2">
    <source>
        <dbReference type="Proteomes" id="UP000515563"/>
    </source>
</evidence>
<dbReference type="Proteomes" id="UP000515563">
    <property type="component" value="Chromosome"/>
</dbReference>
<keyword evidence="2" id="KW-1185">Reference proteome</keyword>
<dbReference type="KEGG" id="kqi:F1D05_33385"/>
<dbReference type="EMBL" id="CP043661">
    <property type="protein sequence ID" value="QNE21915.1"/>
    <property type="molecule type" value="Genomic_DNA"/>
</dbReference>
<organism evidence="1 2">
    <name type="scientific">Kribbella qitaiheensis</name>
    <dbReference type="NCBI Taxonomy" id="1544730"/>
    <lineage>
        <taxon>Bacteria</taxon>
        <taxon>Bacillati</taxon>
        <taxon>Actinomycetota</taxon>
        <taxon>Actinomycetes</taxon>
        <taxon>Propionibacteriales</taxon>
        <taxon>Kribbellaceae</taxon>
        <taxon>Kribbella</taxon>
    </lineage>
</organism>